<dbReference type="InterPro" id="IPR001584">
    <property type="entry name" value="Integrase_cat-core"/>
</dbReference>
<keyword evidence="2" id="KW-0479">Metal-binding</keyword>
<dbReference type="PROSITE" id="PS50994">
    <property type="entry name" value="INTEGRASE"/>
    <property type="match status" value="1"/>
</dbReference>
<dbReference type="GO" id="GO:0008233">
    <property type="term" value="F:peptidase activity"/>
    <property type="evidence" value="ECO:0007669"/>
    <property type="project" value="UniProtKB-KW"/>
</dbReference>
<dbReference type="EMBL" id="BKCJ010008117">
    <property type="protein sequence ID" value="GEU80647.1"/>
    <property type="molecule type" value="Genomic_DNA"/>
</dbReference>
<feature type="compositionally biased region" description="Basic and acidic residues" evidence="4">
    <location>
        <begin position="129"/>
        <end position="146"/>
    </location>
</feature>
<dbReference type="Pfam" id="PF07727">
    <property type="entry name" value="RVT_2"/>
    <property type="match status" value="2"/>
</dbReference>
<evidence type="ECO:0000256" key="4">
    <source>
        <dbReference type="SAM" id="MobiDB-lite"/>
    </source>
</evidence>
<dbReference type="Gene3D" id="3.30.420.10">
    <property type="entry name" value="Ribonuclease H-like superfamily/Ribonuclease H"/>
    <property type="match status" value="1"/>
</dbReference>
<dbReference type="Pfam" id="PF22936">
    <property type="entry name" value="Pol_BBD"/>
    <property type="match status" value="1"/>
</dbReference>
<feature type="compositionally biased region" description="Basic and acidic residues" evidence="4">
    <location>
        <begin position="2652"/>
        <end position="2673"/>
    </location>
</feature>
<dbReference type="InterPro" id="IPR036397">
    <property type="entry name" value="RNaseH_sf"/>
</dbReference>
<dbReference type="InterPro" id="IPR012337">
    <property type="entry name" value="RNaseH-like_sf"/>
</dbReference>
<dbReference type="Pfam" id="PF13976">
    <property type="entry name" value="gag_pre-integrs"/>
    <property type="match status" value="1"/>
</dbReference>
<dbReference type="GO" id="GO:0003676">
    <property type="term" value="F:nucleic acid binding"/>
    <property type="evidence" value="ECO:0007669"/>
    <property type="project" value="InterPro"/>
</dbReference>
<sequence length="2850" mass="325119">MTDYSLWEVILNADSPPPTRIVDGVVQIVAPTTAEQSLDDFFNNLKIYEAEVKGSSPSSQNPQNIAFVSSNNIDNINESVTAASISAPSISAASSKAKVSTLPNVDSLSDAVIYSFFASQSNSPQRGHFARECRSPTDNRNKETTRRTVPVKVSTTNALVSQCDAVGGYDWSFQNDEEPTNYALMAYASSGSSSSLGSDNEVAPCSKACSKAYSTLQTHYDNLTVKFRKSQLDVLSYKTESQVCDKTGLGFDNQMFDCEELHSHEFDNRVPKHPKNDRYNTGEGYHAIPPPYTRTFLPFKLDLVFTHDPNASESVANVFNVESSTNKPSKDMSKTLRPDAPIVEDWISDSEDGTEIASVPKQREPSFVKSFEHVNTSRESVKKVEHTKKDENLRTNNQKSRGHKLNWKHKAYFVCGSLNHLIKDCDYYEQQMVQKPMWNREMRVNHQNSVRMTHPHSNRNVVSTSVLTRSRLVSLTATRPVPTAVTQSSVKSLWPFKHGNKGNAEKASAYWAWKPKYKVLDHISRLTSASITLKKFNYTDALGRSKSTLKKLMEDMLHLEGILKVVRFMAKGKIKTGKLDFDDVYFVKEFKFNLFSVSKMYDKKNIVLFMETKCVVLSSDYKLPDENHVLLRVPKKNNMYNIDLKNVVPSRDLTCLFAKATLDESNLLHRRLGHINFKTMNKLVKGNLVRGIRPTWLFDIDTLTMSMNYQPVVVRNQPNDNAGIKENLDAGKVGKETVSAQQYVLLPLWSTDSQDPQNTDDVADATFDVKENENDVYVSANGSNKVTAVSAPVNAAGPNPTNSTNSFNTASPFVNVVSPNFEIARKSSFVDPSKYPDDPDMPELEDIVYSDDEEDGHTQEEGIDYDEVFASVARIEAIRLFLAYVSFMGFMVYQMDVKSAFLYGNIEEEVYVCQPLGFEDTDYPDNVYKVVKALYGLHQAPRAWYETLANYLLENGFQRGKIDQTLFIKKQKIDILLVQSFFGFLFEKMSRYVLTVGSTMRISLMYQREYLQWVERFMNYLEEQMDGEAMINSIKNGDQPLPRVTQVSIPVTLSTEQPSLKDKSMCNKTTKDLWDALARHMLGSEYGEQDRKAAILQNKNLMDINIDALYNILKQNQGDVNEAMGLKKKSVVVTSDPLALIAEKTKVRKRKEKVVVSSDSKGSDADDFSELKKITTLLGKAFNRRKFYSNPTNNNLRTSSTSQSANKNQEFVKTDDKKEGHFTKDCKKVKVKDYEYYKTKMLLAKKDKDEQVILSEDQAWMESSSDSDQEINENMVSYYLSESESEFEYETSEYHNNTTTYDLFVNNNDDQEIFHDCENFPQNLIESQINHNESAIDHNNSEGIDKKQIADQEVLYDKMSVQLVELDKHVRDLKNTVLEKDFKILELEECVRNKDLEIEKYLERLNVCENKLHKMGQTNQTVHMIMPSKDTLYNGRKGIGFKNPNYFEKAKDLRPSLYDEKVIGLGYTLMFFTHSDEALEIEKFKRARENKIEFAYDYGILNASYVNEKIKFSDNYFQEIINPDFEKIDTLFQQTSSLKSYVPTVILEKIIIDLEDEVVSLLEKEKANLETINSLKSKGMFKLNVSQNVSPISMSKTSCASNGDENLETFSSVRRPKHSGVIWKKKGSSNTSNVDLSSTSSAYVCNDAMNVSCNSRLCDSFDENNLFIFDDESVRISHVSKMPFRKKPCNYMNVRSKSNSNKSLPRTVHRWLPKMQQLAEPIVQICLWIIDSGCSKHMTGNRALLTNFVKKFLGTVRFGNNDFTVIAGYGDVVIGSMTIKKVYYVEGLGHNLFSVRQFYNKGLEVAFRKYTCFVRNEDGVDLLTGDRSLNLYTIALNEVASNSLTSLLEKASSSQTCLLKMKFNKDHLCSACEQGKIHRKPYKSKTTFALNKPLYLLHIDLCGPMHVESINEKRYVLVVVDDYSRYTWVFFLHSKDEASDVIISFIKKTQVNLQLQVQRVRTDNGTEFKNKTLANFFDEDVGKLKEKRDIEVFVGYSKESATFRIYNKRMNVNFDEISEMASKQFSLEPGLSNLIETIMKSSTTNVETYNVEIPSNKEEVFHESSESFQEESSSSSLNDDVQQSSEEVEDAYFDASTSFHDPSNVHTFYQPYPHEKKWTKDHPLHKIIGDLKSSVRTRGQLANSCLFSCFLSSIKPANMAKALRDADWVSAMQEKLDQFARLKVWRLVPRPEGKIITKTKWIFKNKKDESNLVIRNKAWIVAVGYSQQERINYDETFVPVARIEAIRLFLAYATHKVFTVFQMDVKTTFLNGILKEEVYVGQPPGFVRKQYPDYVYALDKALYGLKQAPRIVVATSSTEAEYVAAASCCAQVLWIQNQLLNYGHFITVVSYELIMFGLTKVAAVNLMLLGHKLMLSRSDVSKGFDQIVDFINARTIKYALVVNPTIYVSCIKQFQATTTVKKVNDDVQLRALIDSKKVVISEAIIRRDLHLDGANGVECLPNEEIFKELARMGYEKPPLKLTFYKAFFSAQWKFLIHSLIYIPQKVFANMRRVGKGFLGVETPLFTSMLVQPQPQAEEEVKIPVAELEWDKHSQALEILQMKKRVKKLEKKKRSKSLGFKRRMHPNRGKIVAINADEDITLVDVETQEEVVAMDAKPQGRLNQEEINASSKGVSVVSAPELVSTADPAIAQKLHDEEVQKPAARDKQEKDDGKSSSTLKTAHIFEREYKKFQTLFKPDKDVEELKKKRVADETLLQESFKKLRVAEVSGSKSTKQIPYNDPKEMTTEDVQNMLEIVQYLNLKLKLYSKAGVDKEKALWVELKRLFEPDADDVLWKLQRYMHAPLTWRLYSNCGVHHVSSTRGHGIFMLTDEDYLLYKCCHDPDAEWKITS</sequence>
<evidence type="ECO:0000259" key="5">
    <source>
        <dbReference type="PROSITE" id="PS50994"/>
    </source>
</evidence>
<dbReference type="GO" id="GO:0006508">
    <property type="term" value="P:proteolysis"/>
    <property type="evidence" value="ECO:0007669"/>
    <property type="project" value="UniProtKB-KW"/>
</dbReference>
<accession>A0A6L2N5C0</accession>
<feature type="region of interest" description="Disordered" evidence="4">
    <location>
        <begin position="2646"/>
        <end position="2678"/>
    </location>
</feature>
<dbReference type="GO" id="GO:0046872">
    <property type="term" value="F:metal ion binding"/>
    <property type="evidence" value="ECO:0007669"/>
    <property type="project" value="UniProtKB-KW"/>
</dbReference>
<feature type="region of interest" description="Disordered" evidence="4">
    <location>
        <begin position="125"/>
        <end position="148"/>
    </location>
</feature>
<dbReference type="SUPFAM" id="SSF53098">
    <property type="entry name" value="Ribonuclease H-like"/>
    <property type="match status" value="1"/>
</dbReference>
<evidence type="ECO:0000256" key="3">
    <source>
        <dbReference type="ARBA" id="ARBA00022801"/>
    </source>
</evidence>
<name>A0A6L2N5C0_TANCI</name>
<feature type="compositionally biased region" description="Polar residues" evidence="4">
    <location>
        <begin position="1189"/>
        <end position="1209"/>
    </location>
</feature>
<dbReference type="InterPro" id="IPR025724">
    <property type="entry name" value="GAG-pre-integrase_dom"/>
</dbReference>
<evidence type="ECO:0000313" key="6">
    <source>
        <dbReference type="EMBL" id="GEU80647.1"/>
    </source>
</evidence>
<feature type="compositionally biased region" description="Low complexity" evidence="4">
    <location>
        <begin position="2066"/>
        <end position="2081"/>
    </location>
</feature>
<dbReference type="PANTHER" id="PTHR42648">
    <property type="entry name" value="TRANSPOSASE, PUTATIVE-RELATED"/>
    <property type="match status" value="1"/>
</dbReference>
<keyword evidence="3" id="KW-0378">Hydrolase</keyword>
<protein>
    <recommendedName>
        <fullName evidence="5">Integrase catalytic domain-containing protein</fullName>
    </recommendedName>
</protein>
<dbReference type="Pfam" id="PF00665">
    <property type="entry name" value="rve"/>
    <property type="match status" value="1"/>
</dbReference>
<dbReference type="GO" id="GO:0015074">
    <property type="term" value="P:DNA integration"/>
    <property type="evidence" value="ECO:0007669"/>
    <property type="project" value="InterPro"/>
</dbReference>
<dbReference type="InterPro" id="IPR054722">
    <property type="entry name" value="PolX-like_BBD"/>
</dbReference>
<comment type="caution">
    <text evidence="6">The sequence shown here is derived from an EMBL/GenBank/DDBJ whole genome shotgun (WGS) entry which is preliminary data.</text>
</comment>
<proteinExistence type="predicted"/>
<organism evidence="6">
    <name type="scientific">Tanacetum cinerariifolium</name>
    <name type="common">Dalmatian daisy</name>
    <name type="synonym">Chrysanthemum cinerariifolium</name>
    <dbReference type="NCBI Taxonomy" id="118510"/>
    <lineage>
        <taxon>Eukaryota</taxon>
        <taxon>Viridiplantae</taxon>
        <taxon>Streptophyta</taxon>
        <taxon>Embryophyta</taxon>
        <taxon>Tracheophyta</taxon>
        <taxon>Spermatophyta</taxon>
        <taxon>Magnoliopsida</taxon>
        <taxon>eudicotyledons</taxon>
        <taxon>Gunneridae</taxon>
        <taxon>Pentapetalae</taxon>
        <taxon>asterids</taxon>
        <taxon>campanulids</taxon>
        <taxon>Asterales</taxon>
        <taxon>Asteraceae</taxon>
        <taxon>Asteroideae</taxon>
        <taxon>Anthemideae</taxon>
        <taxon>Anthemidinae</taxon>
        <taxon>Tanacetum</taxon>
    </lineage>
</organism>
<feature type="domain" description="Integrase catalytic" evidence="5">
    <location>
        <begin position="1889"/>
        <end position="1979"/>
    </location>
</feature>
<keyword evidence="1" id="KW-0645">Protease</keyword>
<feature type="region of interest" description="Disordered" evidence="4">
    <location>
        <begin position="1188"/>
        <end position="1216"/>
    </location>
</feature>
<feature type="region of interest" description="Disordered" evidence="4">
    <location>
        <begin position="2060"/>
        <end position="2081"/>
    </location>
</feature>
<evidence type="ECO:0000256" key="2">
    <source>
        <dbReference type="ARBA" id="ARBA00022723"/>
    </source>
</evidence>
<gene>
    <name evidence="6" type="ORF">Tci_052625</name>
</gene>
<reference evidence="6" key="1">
    <citation type="journal article" date="2019" name="Sci. Rep.">
        <title>Draft genome of Tanacetum cinerariifolium, the natural source of mosquito coil.</title>
        <authorList>
            <person name="Yamashiro T."/>
            <person name="Shiraishi A."/>
            <person name="Satake H."/>
            <person name="Nakayama K."/>
        </authorList>
    </citation>
    <scope>NUCLEOTIDE SEQUENCE</scope>
</reference>
<dbReference type="PANTHER" id="PTHR42648:SF18">
    <property type="entry name" value="RETROTRANSPOSON, UNCLASSIFIED-LIKE PROTEIN"/>
    <property type="match status" value="1"/>
</dbReference>
<dbReference type="InterPro" id="IPR039537">
    <property type="entry name" value="Retrotran_Ty1/copia-like"/>
</dbReference>
<dbReference type="InterPro" id="IPR013103">
    <property type="entry name" value="RVT_2"/>
</dbReference>
<evidence type="ECO:0000256" key="1">
    <source>
        <dbReference type="ARBA" id="ARBA00022670"/>
    </source>
</evidence>